<reference evidence="1 2" key="1">
    <citation type="submission" date="2022-01" db="EMBL/GenBank/DDBJ databases">
        <authorList>
            <person name="Xiong W."/>
            <person name="Schranz E."/>
        </authorList>
    </citation>
    <scope>NUCLEOTIDE SEQUENCE [LARGE SCALE GENOMIC DNA]</scope>
</reference>
<accession>A0AAU9LMZ4</accession>
<dbReference type="InterPro" id="IPR033326">
    <property type="entry name" value="BAH1"/>
</dbReference>
<dbReference type="EMBL" id="CAKMRJ010000001">
    <property type="protein sequence ID" value="CAH1413793.1"/>
    <property type="molecule type" value="Genomic_DNA"/>
</dbReference>
<organism evidence="1 2">
    <name type="scientific">Lactuca virosa</name>
    <dbReference type="NCBI Taxonomy" id="75947"/>
    <lineage>
        <taxon>Eukaryota</taxon>
        <taxon>Viridiplantae</taxon>
        <taxon>Streptophyta</taxon>
        <taxon>Embryophyta</taxon>
        <taxon>Tracheophyta</taxon>
        <taxon>Spermatophyta</taxon>
        <taxon>Magnoliopsida</taxon>
        <taxon>eudicotyledons</taxon>
        <taxon>Gunneridae</taxon>
        <taxon>Pentapetalae</taxon>
        <taxon>asterids</taxon>
        <taxon>campanulids</taxon>
        <taxon>Asterales</taxon>
        <taxon>Asteraceae</taxon>
        <taxon>Cichorioideae</taxon>
        <taxon>Cichorieae</taxon>
        <taxon>Lactucinae</taxon>
        <taxon>Lactuca</taxon>
    </lineage>
</organism>
<dbReference type="Proteomes" id="UP001157418">
    <property type="component" value="Unassembled WGS sequence"/>
</dbReference>
<evidence type="ECO:0000313" key="1">
    <source>
        <dbReference type="EMBL" id="CAH1413793.1"/>
    </source>
</evidence>
<sequence length="269" mass="30509">MEETLLALLSSESFSLSDFWRSATMHPNSPFLNPPLLLRLFSPGSTALRSSTPLHSSQLNHPSKISPLFSGLSSPSKRTYTLIVAMDGTGKGCCPEQELTTDAHKVLDIMSLLRVHPDETTFGYLVYLYATKGLEHKMIELQDLVSRFNLPNKSIFIRCDQMFFSEIMKEDSDIMGCISSRVRHLVHLHCKTALRKSLKKYDKVHNSVSGVNFMSKMQAEPGAEPFSWQGGEICKPKDEVFGNPGCITELDLLLKRRFRKEWEERLTEH</sequence>
<dbReference type="PANTHER" id="PTHR46764:SF2">
    <property type="entry name" value="E3 UBIQUITIN-PROTEIN LIGASE BAH1-LIKE-RELATED"/>
    <property type="match status" value="1"/>
</dbReference>
<gene>
    <name evidence="1" type="ORF">LVIROSA_LOCUS1739</name>
</gene>
<dbReference type="PANTHER" id="PTHR46764">
    <property type="entry name" value="E3 UBIQUITIN-PROTEIN LIGASE BAH1"/>
    <property type="match status" value="1"/>
</dbReference>
<proteinExistence type="predicted"/>
<keyword evidence="2" id="KW-1185">Reference proteome</keyword>
<comment type="caution">
    <text evidence="1">The sequence shown here is derived from an EMBL/GenBank/DDBJ whole genome shotgun (WGS) entry which is preliminary data.</text>
</comment>
<name>A0AAU9LMZ4_9ASTR</name>
<evidence type="ECO:0000313" key="2">
    <source>
        <dbReference type="Proteomes" id="UP001157418"/>
    </source>
</evidence>
<protein>
    <submittedName>
        <fullName evidence="1">Uncharacterized protein</fullName>
    </submittedName>
</protein>
<dbReference type="AlphaFoldDB" id="A0AAU9LMZ4"/>